<feature type="compositionally biased region" description="Basic and acidic residues" evidence="3">
    <location>
        <begin position="44"/>
        <end position="55"/>
    </location>
</feature>
<protein>
    <recommendedName>
        <fullName evidence="1">Translation machinery-associated protein 7 homolog</fullName>
    </recommendedName>
    <alternativeName>
        <fullName evidence="2">Coiled-coil domain-containing protein 72 homolog</fullName>
    </alternativeName>
</protein>
<evidence type="ECO:0000313" key="4">
    <source>
        <dbReference type="EMBL" id="ACU30160.1"/>
    </source>
</evidence>
<proteinExistence type="evidence at transcript level"/>
<name>C6TP35_DROME</name>
<evidence type="ECO:0000256" key="2">
    <source>
        <dbReference type="ARBA" id="ARBA00031894"/>
    </source>
</evidence>
<evidence type="ECO:0000256" key="3">
    <source>
        <dbReference type="SAM" id="MobiDB-lite"/>
    </source>
</evidence>
<feature type="compositionally biased region" description="Low complexity" evidence="3">
    <location>
        <begin position="56"/>
        <end position="67"/>
    </location>
</feature>
<dbReference type="Pfam" id="PF09072">
    <property type="entry name" value="TMA7"/>
    <property type="match status" value="1"/>
</dbReference>
<dbReference type="InterPro" id="IPR015157">
    <property type="entry name" value="TMA7"/>
</dbReference>
<feature type="compositionally biased region" description="Gly residues" evidence="3">
    <location>
        <begin position="70"/>
        <end position="81"/>
    </location>
</feature>
<evidence type="ECO:0000256" key="1">
    <source>
        <dbReference type="ARBA" id="ARBA00015581"/>
    </source>
</evidence>
<organism evidence="4">
    <name type="scientific">Drosophila melanogaster</name>
    <name type="common">Fruit fly</name>
    <dbReference type="NCBI Taxonomy" id="7227"/>
    <lineage>
        <taxon>Eukaryota</taxon>
        <taxon>Metazoa</taxon>
        <taxon>Ecdysozoa</taxon>
        <taxon>Arthropoda</taxon>
        <taxon>Hexapoda</taxon>
        <taxon>Insecta</taxon>
        <taxon>Pterygota</taxon>
        <taxon>Neoptera</taxon>
        <taxon>Endopterygota</taxon>
        <taxon>Diptera</taxon>
        <taxon>Brachycera</taxon>
        <taxon>Muscomorpha</taxon>
        <taxon>Ephydroidea</taxon>
        <taxon>Drosophilidae</taxon>
        <taxon>Drosophila</taxon>
        <taxon>Sophophora</taxon>
    </lineage>
</organism>
<feature type="compositionally biased region" description="Basic residues" evidence="3">
    <location>
        <begin position="1"/>
        <end position="15"/>
    </location>
</feature>
<dbReference type="EMBL" id="BT099521">
    <property type="protein sequence ID" value="ACU30160.1"/>
    <property type="molecule type" value="mRNA"/>
</dbReference>
<sequence>IVQRKSEKRVKKYKRASMSGREGGKKKPLKAPKKDSKDLDEDDMAFKQKQKEQQKALEAAKANASKKGPLVGGGIKKSGKK</sequence>
<dbReference type="AlphaFoldDB" id="C6TP35"/>
<reference evidence="4" key="1">
    <citation type="submission" date="2009-08" db="EMBL/GenBank/DDBJ databases">
        <authorList>
            <person name="Carlson J."/>
            <person name="Booth B."/>
            <person name="Frise E."/>
            <person name="Park S."/>
            <person name="Wan K."/>
            <person name="Yu C."/>
            <person name="Celniker S."/>
        </authorList>
    </citation>
    <scope>NUCLEOTIDE SEQUENCE</scope>
    <source>
        <strain evidence="4">Berkeley</strain>
    </source>
</reference>
<dbReference type="HOGENOM" id="CLU_184661_2_0_1"/>
<gene>
    <name evidence="4" type="primary">CG13364-RA</name>
</gene>
<feature type="non-terminal residue" evidence="4">
    <location>
        <position position="1"/>
    </location>
</feature>
<dbReference type="PANTHER" id="PTHR28632">
    <property type="entry name" value="TRANSLATION MACHINERY-ASSOCIATED PROTEIN 7"/>
    <property type="match status" value="1"/>
</dbReference>
<feature type="region of interest" description="Disordered" evidence="3">
    <location>
        <begin position="1"/>
        <end position="81"/>
    </location>
</feature>
<accession>C6TP35</accession>